<dbReference type="EMBL" id="JBHSWD010000001">
    <property type="protein sequence ID" value="MFC6592455.1"/>
    <property type="molecule type" value="Genomic_DNA"/>
</dbReference>
<dbReference type="Gene3D" id="1.10.4080.10">
    <property type="entry name" value="ADP-ribosylation/Crystallin J1"/>
    <property type="match status" value="1"/>
</dbReference>
<dbReference type="RefSeq" id="WP_380083483.1">
    <property type="nucleotide sequence ID" value="NZ_JBHSWD010000001.1"/>
</dbReference>
<proteinExistence type="predicted"/>
<gene>
    <name evidence="1" type="ORF">ACFP81_10925</name>
</gene>
<sequence>MNVSTDRRLMALLSLTAADALGAATEFSTPAALEQKFGGRLRSYVGGSVFGFAPGEATDDSQMVAATLLGYARQDGLGGILAALCDWAGTHPPDVGALTRSALTSGRLSGGVEAWAASHYQSAGNGGLMRIAATWLAGYSAAVLTQQSVLVTGLTHADPRCIYASVFFTAWLEALSQGETPEAAAQAALDVMDRTEARSILLGGSLFGIEDRAAFAAFGEIERAARAEVRRRVHAGLGAT</sequence>
<dbReference type="InterPro" id="IPR005502">
    <property type="entry name" value="Ribosyl_crysJ1"/>
</dbReference>
<dbReference type="Proteomes" id="UP001596297">
    <property type="component" value="Unassembled WGS sequence"/>
</dbReference>
<dbReference type="InterPro" id="IPR050792">
    <property type="entry name" value="ADP-ribosylglycohydrolase"/>
</dbReference>
<keyword evidence="2" id="KW-1185">Reference proteome</keyword>
<organism evidence="1 2">
    <name type="scientific">Deinococcus lacus</name>
    <dbReference type="NCBI Taxonomy" id="392561"/>
    <lineage>
        <taxon>Bacteria</taxon>
        <taxon>Thermotogati</taxon>
        <taxon>Deinococcota</taxon>
        <taxon>Deinococci</taxon>
        <taxon>Deinococcales</taxon>
        <taxon>Deinococcaceae</taxon>
        <taxon>Deinococcus</taxon>
    </lineage>
</organism>
<dbReference type="PANTHER" id="PTHR16222:SF12">
    <property type="entry name" value="ADP-RIBOSYLGLYCOHYDROLASE-RELATED"/>
    <property type="match status" value="1"/>
</dbReference>
<dbReference type="Pfam" id="PF03747">
    <property type="entry name" value="ADP_ribosyl_GH"/>
    <property type="match status" value="1"/>
</dbReference>
<dbReference type="PANTHER" id="PTHR16222">
    <property type="entry name" value="ADP-RIBOSYLGLYCOHYDROLASE"/>
    <property type="match status" value="1"/>
</dbReference>
<evidence type="ECO:0000313" key="2">
    <source>
        <dbReference type="Proteomes" id="UP001596297"/>
    </source>
</evidence>
<comment type="caution">
    <text evidence="1">The sequence shown here is derived from an EMBL/GenBank/DDBJ whole genome shotgun (WGS) entry which is preliminary data.</text>
</comment>
<reference evidence="2" key="1">
    <citation type="journal article" date="2019" name="Int. J. Syst. Evol. Microbiol.">
        <title>The Global Catalogue of Microorganisms (GCM) 10K type strain sequencing project: providing services to taxonomists for standard genome sequencing and annotation.</title>
        <authorList>
            <consortium name="The Broad Institute Genomics Platform"/>
            <consortium name="The Broad Institute Genome Sequencing Center for Infectious Disease"/>
            <person name="Wu L."/>
            <person name="Ma J."/>
        </authorList>
    </citation>
    <scope>NUCLEOTIDE SEQUENCE [LARGE SCALE GENOMIC DNA]</scope>
    <source>
        <strain evidence="2">CGMCC 1.15772</strain>
    </source>
</reference>
<evidence type="ECO:0000313" key="1">
    <source>
        <dbReference type="EMBL" id="MFC6592455.1"/>
    </source>
</evidence>
<accession>A0ABW1YDN8</accession>
<name>A0ABW1YDN8_9DEIO</name>
<protein>
    <submittedName>
        <fullName evidence="1">ADP-ribosylglycohydrolase family protein</fullName>
    </submittedName>
</protein>
<dbReference type="InterPro" id="IPR036705">
    <property type="entry name" value="Ribosyl_crysJ1_sf"/>
</dbReference>
<dbReference type="SUPFAM" id="SSF101478">
    <property type="entry name" value="ADP-ribosylglycohydrolase"/>
    <property type="match status" value="1"/>
</dbReference>